<comment type="caution">
    <text evidence="2">The sequence shown here is derived from an EMBL/GenBank/DDBJ whole genome shotgun (WGS) entry which is preliminary data.</text>
</comment>
<evidence type="ECO:0000313" key="2">
    <source>
        <dbReference type="EMBL" id="KAH3894075.1"/>
    </source>
</evidence>
<gene>
    <name evidence="2" type="ORF">DPMN_018232</name>
</gene>
<reference evidence="2" key="2">
    <citation type="submission" date="2020-11" db="EMBL/GenBank/DDBJ databases">
        <authorList>
            <person name="McCartney M.A."/>
            <person name="Auch B."/>
            <person name="Kono T."/>
            <person name="Mallez S."/>
            <person name="Becker A."/>
            <person name="Gohl D.M."/>
            <person name="Silverstein K.A.T."/>
            <person name="Koren S."/>
            <person name="Bechman K.B."/>
            <person name="Herman A."/>
            <person name="Abrahante J.E."/>
            <person name="Garbe J."/>
        </authorList>
    </citation>
    <scope>NUCLEOTIDE SEQUENCE</scope>
    <source>
        <strain evidence="2">Duluth1</strain>
        <tissue evidence="2">Whole animal</tissue>
    </source>
</reference>
<evidence type="ECO:0000256" key="1">
    <source>
        <dbReference type="SAM" id="MobiDB-lite"/>
    </source>
</evidence>
<reference evidence="2" key="1">
    <citation type="journal article" date="2019" name="bioRxiv">
        <title>The Genome of the Zebra Mussel, Dreissena polymorpha: A Resource for Invasive Species Research.</title>
        <authorList>
            <person name="McCartney M.A."/>
            <person name="Auch B."/>
            <person name="Kono T."/>
            <person name="Mallez S."/>
            <person name="Zhang Y."/>
            <person name="Obille A."/>
            <person name="Becker A."/>
            <person name="Abrahante J.E."/>
            <person name="Garbe J."/>
            <person name="Badalamenti J.P."/>
            <person name="Herman A."/>
            <person name="Mangelson H."/>
            <person name="Liachko I."/>
            <person name="Sullivan S."/>
            <person name="Sone E.D."/>
            <person name="Koren S."/>
            <person name="Silverstein K.A.T."/>
            <person name="Beckman K.B."/>
            <person name="Gohl D.M."/>
        </authorList>
    </citation>
    <scope>NUCLEOTIDE SEQUENCE</scope>
    <source>
        <strain evidence="2">Duluth1</strain>
        <tissue evidence="2">Whole animal</tissue>
    </source>
</reference>
<keyword evidence="3" id="KW-1185">Reference proteome</keyword>
<evidence type="ECO:0000313" key="3">
    <source>
        <dbReference type="Proteomes" id="UP000828390"/>
    </source>
</evidence>
<feature type="compositionally biased region" description="Basic residues" evidence="1">
    <location>
        <begin position="57"/>
        <end position="92"/>
    </location>
</feature>
<organism evidence="2 3">
    <name type="scientific">Dreissena polymorpha</name>
    <name type="common">Zebra mussel</name>
    <name type="synonym">Mytilus polymorpha</name>
    <dbReference type="NCBI Taxonomy" id="45954"/>
    <lineage>
        <taxon>Eukaryota</taxon>
        <taxon>Metazoa</taxon>
        <taxon>Spiralia</taxon>
        <taxon>Lophotrochozoa</taxon>
        <taxon>Mollusca</taxon>
        <taxon>Bivalvia</taxon>
        <taxon>Autobranchia</taxon>
        <taxon>Heteroconchia</taxon>
        <taxon>Euheterodonta</taxon>
        <taxon>Imparidentia</taxon>
        <taxon>Neoheterodontei</taxon>
        <taxon>Myida</taxon>
        <taxon>Dreissenoidea</taxon>
        <taxon>Dreissenidae</taxon>
        <taxon>Dreissena</taxon>
    </lineage>
</organism>
<name>A0A9D4S838_DREPO</name>
<sequence length="92" mass="10102">MEYNPYSYDPAVISSNYNDLHHCMFLRPTSCCQRCHGVPHSPSSASSSDHDTSKSSKSSKRSSKSSKSSKHSSRSSKSSKHSSKSSKKSKKS</sequence>
<dbReference type="AlphaFoldDB" id="A0A9D4S838"/>
<proteinExistence type="predicted"/>
<feature type="region of interest" description="Disordered" evidence="1">
    <location>
        <begin position="35"/>
        <end position="92"/>
    </location>
</feature>
<accession>A0A9D4S838</accession>
<dbReference type="Proteomes" id="UP000828390">
    <property type="component" value="Unassembled WGS sequence"/>
</dbReference>
<protein>
    <submittedName>
        <fullName evidence="2">Uncharacterized protein</fullName>
    </submittedName>
</protein>
<dbReference type="EMBL" id="JAIWYP010000001">
    <property type="protein sequence ID" value="KAH3894075.1"/>
    <property type="molecule type" value="Genomic_DNA"/>
</dbReference>